<name>A0A7M7NP15_STRPU</name>
<evidence type="ECO:0000313" key="3">
    <source>
        <dbReference type="Proteomes" id="UP000007110"/>
    </source>
</evidence>
<keyword evidence="3" id="KW-1185">Reference proteome</keyword>
<feature type="compositionally biased region" description="Polar residues" evidence="1">
    <location>
        <begin position="185"/>
        <end position="202"/>
    </location>
</feature>
<feature type="compositionally biased region" description="Low complexity" evidence="1">
    <location>
        <begin position="148"/>
        <end position="157"/>
    </location>
</feature>
<feature type="region of interest" description="Disordered" evidence="1">
    <location>
        <begin position="132"/>
        <end position="261"/>
    </location>
</feature>
<feature type="compositionally biased region" description="Basic and acidic residues" evidence="1">
    <location>
        <begin position="383"/>
        <end position="392"/>
    </location>
</feature>
<feature type="region of interest" description="Disordered" evidence="1">
    <location>
        <begin position="298"/>
        <end position="335"/>
    </location>
</feature>
<dbReference type="Proteomes" id="UP000007110">
    <property type="component" value="Unassembled WGS sequence"/>
</dbReference>
<reference evidence="3" key="1">
    <citation type="submission" date="2015-02" db="EMBL/GenBank/DDBJ databases">
        <title>Genome sequencing for Strongylocentrotus purpuratus.</title>
        <authorList>
            <person name="Murali S."/>
            <person name="Liu Y."/>
            <person name="Vee V."/>
            <person name="English A."/>
            <person name="Wang M."/>
            <person name="Skinner E."/>
            <person name="Han Y."/>
            <person name="Muzny D.M."/>
            <person name="Worley K.C."/>
            <person name="Gibbs R.A."/>
        </authorList>
    </citation>
    <scope>NUCLEOTIDE SEQUENCE</scope>
</reference>
<feature type="compositionally biased region" description="Acidic residues" evidence="1">
    <location>
        <begin position="321"/>
        <end position="335"/>
    </location>
</feature>
<organism evidence="2 3">
    <name type="scientific">Strongylocentrotus purpuratus</name>
    <name type="common">Purple sea urchin</name>
    <dbReference type="NCBI Taxonomy" id="7668"/>
    <lineage>
        <taxon>Eukaryota</taxon>
        <taxon>Metazoa</taxon>
        <taxon>Echinodermata</taxon>
        <taxon>Eleutherozoa</taxon>
        <taxon>Echinozoa</taxon>
        <taxon>Echinoidea</taxon>
        <taxon>Euechinoidea</taxon>
        <taxon>Echinacea</taxon>
        <taxon>Camarodonta</taxon>
        <taxon>Echinidea</taxon>
        <taxon>Strongylocentrotidae</taxon>
        <taxon>Strongylocentrotus</taxon>
    </lineage>
</organism>
<feature type="region of interest" description="Disordered" evidence="1">
    <location>
        <begin position="363"/>
        <end position="405"/>
    </location>
</feature>
<reference evidence="2" key="2">
    <citation type="submission" date="2021-01" db="UniProtKB">
        <authorList>
            <consortium name="EnsemblMetazoa"/>
        </authorList>
    </citation>
    <scope>IDENTIFICATION</scope>
</reference>
<sequence>MHDRGEAGTSTEKPGNDYDSYFDAEQHCGGDHFSHGAPCDWMPGGGRGRRRAMMMAMMSDPSGVYGMDHGHGFGFGGRGGGRGRHGGWFGFGGRGQRHGHGGRGRGRNGRGSGRFFVDDDDEYVTSMAEQMNECHLKEGRKRDGSGSGESSSSSSSSESDDEQNAPDVDVQGRQPHDGDVHETEGQATDQAQQETTKSNATEMQKEKASSQHTCNHGKHGCRNGRGYHKHHHGKHKHHCHTAPHHSMIPPQMPPHLRGFNRPPFPPMHHSHHRFSDCHGNRHMAKKFFKKSMKQWAKAQKKAWKQQQGSHCCHHHRRQRSDEDEQTTSGCDNDDDFELPEGQCQLPPPWLFFQYDHHGCGHGRRGFGRHEKKGKKHDKRLRKCNGERPRPAEDTAATKTQVDDVNNVEKVHEVHDECEDDQAPMEEAAE</sequence>
<proteinExistence type="predicted"/>
<dbReference type="KEGG" id="spu:587965"/>
<dbReference type="GeneID" id="587965"/>
<feature type="compositionally biased region" description="Basic residues" evidence="1">
    <location>
        <begin position="95"/>
        <end position="108"/>
    </location>
</feature>
<feature type="compositionally biased region" description="Basic and acidic residues" evidence="1">
    <location>
        <begin position="174"/>
        <end position="184"/>
    </location>
</feature>
<feature type="region of interest" description="Disordered" evidence="1">
    <location>
        <begin position="91"/>
        <end position="116"/>
    </location>
</feature>
<dbReference type="RefSeq" id="XP_030839518.1">
    <property type="nucleotide sequence ID" value="XM_030983658.1"/>
</dbReference>
<feature type="compositionally biased region" description="Basic and acidic residues" evidence="1">
    <location>
        <begin position="132"/>
        <end position="144"/>
    </location>
</feature>
<feature type="compositionally biased region" description="Basic residues" evidence="1">
    <location>
        <begin position="215"/>
        <end position="243"/>
    </location>
</feature>
<dbReference type="EnsemblMetazoa" id="XM_030983658">
    <property type="protein sequence ID" value="XP_030839518"/>
    <property type="gene ID" value="LOC587965"/>
</dbReference>
<protein>
    <submittedName>
        <fullName evidence="2">Uncharacterized protein</fullName>
    </submittedName>
</protein>
<evidence type="ECO:0000256" key="1">
    <source>
        <dbReference type="SAM" id="MobiDB-lite"/>
    </source>
</evidence>
<dbReference type="AlphaFoldDB" id="A0A7M7NP15"/>
<accession>A0A7M7NP15</accession>
<feature type="compositionally biased region" description="Basic residues" evidence="1">
    <location>
        <begin position="363"/>
        <end position="382"/>
    </location>
</feature>
<evidence type="ECO:0000313" key="2">
    <source>
        <dbReference type="EnsemblMetazoa" id="XP_030839518"/>
    </source>
</evidence>
<dbReference type="InParanoid" id="A0A7M7NP15"/>